<feature type="transmembrane region" description="Helical" evidence="7">
    <location>
        <begin position="153"/>
        <end position="171"/>
    </location>
</feature>
<comment type="caution">
    <text evidence="9">The sequence shown here is derived from an EMBL/GenBank/DDBJ whole genome shotgun (WGS) entry which is preliminary data.</text>
</comment>
<dbReference type="AlphaFoldDB" id="A0A1J5QG04"/>
<proteinExistence type="inferred from homology"/>
<dbReference type="Pfam" id="PF01618">
    <property type="entry name" value="MotA_ExbB"/>
    <property type="match status" value="1"/>
</dbReference>
<evidence type="ECO:0000259" key="8">
    <source>
        <dbReference type="Pfam" id="PF01618"/>
    </source>
</evidence>
<dbReference type="PANTHER" id="PTHR30625">
    <property type="entry name" value="PROTEIN TOLQ"/>
    <property type="match status" value="1"/>
</dbReference>
<keyword evidence="3" id="KW-1003">Cell membrane</keyword>
<dbReference type="EMBL" id="MLJW01000801">
    <property type="protein sequence ID" value="OIQ82470.1"/>
    <property type="molecule type" value="Genomic_DNA"/>
</dbReference>
<feature type="domain" description="MotA/TolQ/ExbB proton channel" evidence="8">
    <location>
        <begin position="67"/>
        <end position="187"/>
    </location>
</feature>
<evidence type="ECO:0000256" key="1">
    <source>
        <dbReference type="ARBA" id="ARBA00004651"/>
    </source>
</evidence>
<evidence type="ECO:0000256" key="2">
    <source>
        <dbReference type="ARBA" id="ARBA00010442"/>
    </source>
</evidence>
<evidence type="ECO:0000256" key="3">
    <source>
        <dbReference type="ARBA" id="ARBA00022475"/>
    </source>
</evidence>
<evidence type="ECO:0000256" key="5">
    <source>
        <dbReference type="ARBA" id="ARBA00022989"/>
    </source>
</evidence>
<protein>
    <submittedName>
        <fullName evidence="9">Biopolymer transport protein ExbB</fullName>
    </submittedName>
</protein>
<comment type="subcellular location">
    <subcellularLocation>
        <location evidence="1">Cell membrane</location>
        <topology evidence="1">Multi-pass membrane protein</topology>
    </subcellularLocation>
</comment>
<gene>
    <name evidence="9" type="primary">exbB_31</name>
    <name evidence="9" type="ORF">GALL_357470</name>
</gene>
<reference evidence="9" key="1">
    <citation type="submission" date="2016-10" db="EMBL/GenBank/DDBJ databases">
        <title>Sequence of Gallionella enrichment culture.</title>
        <authorList>
            <person name="Poehlein A."/>
            <person name="Muehling M."/>
            <person name="Daniel R."/>
        </authorList>
    </citation>
    <scope>NUCLEOTIDE SEQUENCE</scope>
</reference>
<feature type="transmembrane region" description="Helical" evidence="7">
    <location>
        <begin position="106"/>
        <end position="133"/>
    </location>
</feature>
<feature type="transmembrane region" description="Helical" evidence="7">
    <location>
        <begin position="12"/>
        <end position="31"/>
    </location>
</feature>
<dbReference type="InterPro" id="IPR050790">
    <property type="entry name" value="ExbB/TolQ_transport"/>
</dbReference>
<keyword evidence="5 7" id="KW-1133">Transmembrane helix</keyword>
<name>A0A1J5QG04_9ZZZZ</name>
<organism evidence="9">
    <name type="scientific">mine drainage metagenome</name>
    <dbReference type="NCBI Taxonomy" id="410659"/>
    <lineage>
        <taxon>unclassified sequences</taxon>
        <taxon>metagenomes</taxon>
        <taxon>ecological metagenomes</taxon>
    </lineage>
</organism>
<comment type="similarity">
    <text evidence="2">Belongs to the ExbB/TolQ family.</text>
</comment>
<evidence type="ECO:0000313" key="9">
    <source>
        <dbReference type="EMBL" id="OIQ82470.1"/>
    </source>
</evidence>
<dbReference type="PANTHER" id="PTHR30625:SF11">
    <property type="entry name" value="MOTA_TOLQ_EXBB PROTON CHANNEL DOMAIN-CONTAINING PROTEIN"/>
    <property type="match status" value="1"/>
</dbReference>
<dbReference type="GO" id="GO:0017038">
    <property type="term" value="P:protein import"/>
    <property type="evidence" value="ECO:0007669"/>
    <property type="project" value="TreeGrafter"/>
</dbReference>
<keyword evidence="4 7" id="KW-0812">Transmembrane</keyword>
<evidence type="ECO:0000256" key="7">
    <source>
        <dbReference type="SAM" id="Phobius"/>
    </source>
</evidence>
<keyword evidence="6 7" id="KW-0472">Membrane</keyword>
<evidence type="ECO:0000256" key="6">
    <source>
        <dbReference type="ARBA" id="ARBA00023136"/>
    </source>
</evidence>
<sequence>MLSIIEAAGWPIWPLIIASVVSLAIIAERFYTLRESAVAPKTLLPEVQEWLAKGAVTKDACLRLENHSPLGEIFASALCHESTSREVLKEAVEESGRAVTHKLERYLTTLGTIAAVSPLLGLLGTVIGMVALFGAFTAAGHDVAQFARGISVALYNTAMGIIVAVPSMIFYRHFRAKVDSLVVQMEQQAIKLVEILHGERN</sequence>
<dbReference type="GO" id="GO:0005886">
    <property type="term" value="C:plasma membrane"/>
    <property type="evidence" value="ECO:0007669"/>
    <property type="project" value="UniProtKB-SubCell"/>
</dbReference>
<accession>A0A1J5QG04</accession>
<dbReference type="InterPro" id="IPR002898">
    <property type="entry name" value="MotA_ExbB_proton_chnl"/>
</dbReference>
<evidence type="ECO:0000256" key="4">
    <source>
        <dbReference type="ARBA" id="ARBA00022692"/>
    </source>
</evidence>